<dbReference type="GO" id="GO:0006629">
    <property type="term" value="P:lipid metabolic process"/>
    <property type="evidence" value="ECO:0007669"/>
    <property type="project" value="TreeGrafter"/>
</dbReference>
<organism evidence="11 12">
    <name type="scientific">Tetranychus urticae</name>
    <name type="common">Two-spotted spider mite</name>
    <dbReference type="NCBI Taxonomy" id="32264"/>
    <lineage>
        <taxon>Eukaryota</taxon>
        <taxon>Metazoa</taxon>
        <taxon>Ecdysozoa</taxon>
        <taxon>Arthropoda</taxon>
        <taxon>Chelicerata</taxon>
        <taxon>Arachnida</taxon>
        <taxon>Acari</taxon>
        <taxon>Acariformes</taxon>
        <taxon>Trombidiformes</taxon>
        <taxon>Prostigmata</taxon>
        <taxon>Eleutherengona</taxon>
        <taxon>Raphignathae</taxon>
        <taxon>Tetranychoidea</taxon>
        <taxon>Tetranychidae</taxon>
        <taxon>Tetranychus</taxon>
    </lineage>
</organism>
<keyword evidence="12" id="KW-1185">Reference proteome</keyword>
<evidence type="ECO:0000259" key="10">
    <source>
        <dbReference type="Pfam" id="PF08212"/>
    </source>
</evidence>
<keyword evidence="3" id="KW-0813">Transport</keyword>
<dbReference type="OMA" id="EDMKNPA"/>
<evidence type="ECO:0000313" key="11">
    <source>
        <dbReference type="EnsemblMetazoa" id="tetur30g01430.1"/>
    </source>
</evidence>
<sequence length="217" mass="24134">MKQFFILCVFAFASASAFVIPSLTLDPLQQIKRIVPEIFNLTDLRVDLDDIKSSISPGKCPEATELPEPFKLNSFLGTWYEIKRTGQIFENGLRCVQANYKLDQAAGNVIVNNSGVNPKGKPVATIGTAATTDKSNVFAVKFFPLSPSAQYWVVDTDYTGYSLVVSCNNVFGFFNINDAWILSRKPSLDNEIIQKLEAKVIELGFTKLRFTDTPQDC</sequence>
<feature type="signal peptide" evidence="9">
    <location>
        <begin position="1"/>
        <end position="17"/>
    </location>
</feature>
<dbReference type="AlphaFoldDB" id="T1L0P2"/>
<dbReference type="PANTHER" id="PTHR10612:SF34">
    <property type="entry name" value="APOLIPOPROTEIN D"/>
    <property type="match status" value="1"/>
</dbReference>
<feature type="chain" id="PRO_5025444327" description="Apolipoprotein D" evidence="9">
    <location>
        <begin position="18"/>
        <end position="217"/>
    </location>
</feature>
<evidence type="ECO:0000256" key="4">
    <source>
        <dbReference type="ARBA" id="ARBA00022525"/>
    </source>
</evidence>
<comment type="subcellular location">
    <subcellularLocation>
        <location evidence="1">Secreted</location>
    </subcellularLocation>
</comment>
<dbReference type="EnsemblMetazoa" id="tetur30g01430.1">
    <property type="protein sequence ID" value="tetur30g01430.1"/>
    <property type="gene ID" value="tetur30g01430"/>
</dbReference>
<dbReference type="GO" id="GO:0005576">
    <property type="term" value="C:extracellular region"/>
    <property type="evidence" value="ECO:0007669"/>
    <property type="project" value="UniProtKB-SubCell"/>
</dbReference>
<dbReference type="InterPro" id="IPR000566">
    <property type="entry name" value="Lipocln_cytosolic_FA-bd_dom"/>
</dbReference>
<reference evidence="12" key="1">
    <citation type="submission" date="2011-08" db="EMBL/GenBank/DDBJ databases">
        <authorList>
            <person name="Rombauts S."/>
        </authorList>
    </citation>
    <scope>NUCLEOTIDE SEQUENCE</scope>
    <source>
        <strain evidence="12">London</strain>
    </source>
</reference>
<proteinExistence type="predicted"/>
<evidence type="ECO:0000256" key="1">
    <source>
        <dbReference type="ARBA" id="ARBA00004613"/>
    </source>
</evidence>
<evidence type="ECO:0000313" key="12">
    <source>
        <dbReference type="Proteomes" id="UP000015104"/>
    </source>
</evidence>
<keyword evidence="5 9" id="KW-0732">Signal</keyword>
<evidence type="ECO:0000256" key="2">
    <source>
        <dbReference type="ARBA" id="ARBA00019890"/>
    </source>
</evidence>
<dbReference type="GO" id="GO:0008289">
    <property type="term" value="F:lipid binding"/>
    <property type="evidence" value="ECO:0007669"/>
    <property type="project" value="UniProtKB-KW"/>
</dbReference>
<accession>T1L0P2</accession>
<evidence type="ECO:0000256" key="6">
    <source>
        <dbReference type="ARBA" id="ARBA00023121"/>
    </source>
</evidence>
<keyword evidence="7" id="KW-1015">Disulfide bond</keyword>
<keyword evidence="8" id="KW-0325">Glycoprotein</keyword>
<dbReference type="Pfam" id="PF08212">
    <property type="entry name" value="Lipocalin_2"/>
    <property type="match status" value="1"/>
</dbReference>
<evidence type="ECO:0000256" key="8">
    <source>
        <dbReference type="ARBA" id="ARBA00023180"/>
    </source>
</evidence>
<dbReference type="OrthoDB" id="10048091at2759"/>
<evidence type="ECO:0000256" key="3">
    <source>
        <dbReference type="ARBA" id="ARBA00022448"/>
    </source>
</evidence>
<dbReference type="KEGG" id="tut:107369114"/>
<dbReference type="Proteomes" id="UP000015104">
    <property type="component" value="Unassembled WGS sequence"/>
</dbReference>
<reference evidence="11" key="2">
    <citation type="submission" date="2015-06" db="UniProtKB">
        <authorList>
            <consortium name="EnsemblMetazoa"/>
        </authorList>
    </citation>
    <scope>IDENTIFICATION</scope>
</reference>
<dbReference type="HOGENOM" id="CLU_068449_2_1_1"/>
<evidence type="ECO:0000256" key="7">
    <source>
        <dbReference type="ARBA" id="ARBA00023157"/>
    </source>
</evidence>
<protein>
    <recommendedName>
        <fullName evidence="2">Apolipoprotein D</fullName>
    </recommendedName>
</protein>
<name>T1L0P2_TETUR</name>
<keyword evidence="4" id="KW-0964">Secreted</keyword>
<dbReference type="InterPro" id="IPR002446">
    <property type="entry name" value="Lipocalin_bac"/>
</dbReference>
<feature type="domain" description="Lipocalin/cytosolic fatty-acid binding" evidence="10">
    <location>
        <begin position="71"/>
        <end position="214"/>
    </location>
</feature>
<dbReference type="PRINTS" id="PR00179">
    <property type="entry name" value="LIPOCALIN"/>
</dbReference>
<dbReference type="FunFam" id="2.40.128.20:FF:000003">
    <property type="entry name" value="Apolipoprotein D"/>
    <property type="match status" value="1"/>
</dbReference>
<dbReference type="GO" id="GO:0005737">
    <property type="term" value="C:cytoplasm"/>
    <property type="evidence" value="ECO:0007669"/>
    <property type="project" value="TreeGrafter"/>
</dbReference>
<dbReference type="GO" id="GO:0000302">
    <property type="term" value="P:response to reactive oxygen species"/>
    <property type="evidence" value="ECO:0007669"/>
    <property type="project" value="TreeGrafter"/>
</dbReference>
<keyword evidence="6" id="KW-0446">Lipid-binding</keyword>
<dbReference type="InterPro" id="IPR012674">
    <property type="entry name" value="Calycin"/>
</dbReference>
<gene>
    <name evidence="11" type="primary">107369114</name>
</gene>
<dbReference type="PRINTS" id="PR01171">
    <property type="entry name" value="BCTLIPOCALIN"/>
</dbReference>
<dbReference type="eggNOG" id="KOG4824">
    <property type="taxonomic scope" value="Eukaryota"/>
</dbReference>
<dbReference type="SUPFAM" id="SSF50814">
    <property type="entry name" value="Lipocalins"/>
    <property type="match status" value="1"/>
</dbReference>
<evidence type="ECO:0000256" key="5">
    <source>
        <dbReference type="ARBA" id="ARBA00022729"/>
    </source>
</evidence>
<dbReference type="EMBL" id="CAEY01000868">
    <property type="status" value="NOT_ANNOTATED_CDS"/>
    <property type="molecule type" value="Genomic_DNA"/>
</dbReference>
<evidence type="ECO:0000256" key="9">
    <source>
        <dbReference type="SAM" id="SignalP"/>
    </source>
</evidence>
<dbReference type="PANTHER" id="PTHR10612">
    <property type="entry name" value="APOLIPOPROTEIN D"/>
    <property type="match status" value="1"/>
</dbReference>
<dbReference type="Gene3D" id="2.40.128.20">
    <property type="match status" value="1"/>
</dbReference>